<keyword evidence="2" id="KW-1185">Reference proteome</keyword>
<organism evidence="2 4">
    <name type="scientific">Agrilus planipennis</name>
    <name type="common">Emerald ash borer</name>
    <name type="synonym">Agrilus marcopoli</name>
    <dbReference type="NCBI Taxonomy" id="224129"/>
    <lineage>
        <taxon>Eukaryota</taxon>
        <taxon>Metazoa</taxon>
        <taxon>Ecdysozoa</taxon>
        <taxon>Arthropoda</taxon>
        <taxon>Hexapoda</taxon>
        <taxon>Insecta</taxon>
        <taxon>Pterygota</taxon>
        <taxon>Neoptera</taxon>
        <taxon>Endopterygota</taxon>
        <taxon>Coleoptera</taxon>
        <taxon>Polyphaga</taxon>
        <taxon>Elateriformia</taxon>
        <taxon>Buprestoidea</taxon>
        <taxon>Buprestidae</taxon>
        <taxon>Agrilinae</taxon>
        <taxon>Agrilus</taxon>
    </lineage>
</organism>
<dbReference type="InterPro" id="IPR052609">
    <property type="entry name" value="Ribosome_Biogenesis_Reg"/>
</dbReference>
<name>A0A7F5R2E0_AGRPL</name>
<dbReference type="InterPro" id="IPR018849">
    <property type="entry name" value="Urb2/Npa2_C"/>
</dbReference>
<dbReference type="Pfam" id="PF10441">
    <property type="entry name" value="Urb2"/>
    <property type="match status" value="1"/>
</dbReference>
<sequence>MKLRNELLSILENKNESFGNRLKLADTIIRIPEKLLEDEESIIIRWLLNEINHESPESWEILLSWLTSEKLNCVFNANSITLNLLIQAILINIQKVNSHLKETLISISLLILENNVPQSFIKSNISDYCCFLFTVINEIDNPLSLAKFLDKDILYNKNVVTNNTFILYFVNSGISILTKVRKKFCGNQNVCRSISTFIEKGIFQHSKKAFDLYYSKLFEDKKCSEEIFFPKLLLNQLKTAVSTNRIDTQIMFEIIFESYNYCYQNDFGSIYKFIILILDMLGFSQKILLEVKLNDSQNLNLNCTEALDIIASIFRILTSNNIDLNCKVKEVTFESFLEDFIVSLVAAVRHPTEDVYDIFLHLSSIAPLSIERKLDILLPYFLLTTKHNEKYPQLLNIFMDIFAKLHRLQSFVSKMVKLMKAHLCNHNDTHDIYNIETLNIDSMFPKLVQDNFTNSLAALASWQVMNIFKTLIFHLNEVHDDLQTLADDFRYVLYVEIISMLTCLLLSTTRIAEHTISETIVDNFICGMKELQDIIKSFGISLVKREHNPRLMYAYLNICYNWADLSILMKCHLNRRNMHFNLTLDSDNTGYNITSIHPYLTRDQWCLIAERITNFGEAPCKKIMHKLLVQKLKALFIFEKEFYEEVETSVIRIINKNIDSTWEDLLCDNFALKHIGPRLDKTSLLQLSEIIFKQFHKSDNIFLKRNAEISNCEALISAILYTNLSKISGLFKGKRKHGESAVKQMRTYTFFCNIPCDIILSNGNTTADEFDVVLSNFITTANLKDTDTKDDFNEKKIYEYLEIFGKLPVLFLSQEVETALFLYFIIILLDLKLLQSAVSENCERIIIGFLKNEKILFDRIPNMDFILQTILKCFNNYEEAFALLCINILTKYNGSNLLEVKKEYKLVEGIKNFLLPNIREPKYLQLAIVTIKQINKFKKLKISQEGKNEIYTLQLQMLLGCAKLLEEVDLFSQPHFIECYNLVLKHALDKEDETILPQLILKLEDCLNNICVARERANVQECVKLFITIFHYKNKINVDTSIATKTWDFCKSIDIHESEWEEYSKLIILLFEHMSNEEFSEASHELLQIITDEIHKNETKGVYLLLKKCSSVLNCNFNPTKTETWQNVLENLFKFLLAYVTISQNGDFILNSLIELELNLIKSVQFHISSSLMDYIFVTVSVFIAKSDTDFTEVFNLNSTVLECLLKFRKVLIMDRLASFLKLYRILLSKLCLKSNVELPNSTTEAVKLSNCALKLERITFKLASNGKYIARISPYLIADILNEYERVTLLPDVKFHLNNCLYNLMPLCDHHAISYCLRILSPSSAELFKVVHGNYKKYYKFTGKV</sequence>
<accession>A0A7F5R2E0</accession>
<dbReference type="GO" id="GO:0005730">
    <property type="term" value="C:nucleolus"/>
    <property type="evidence" value="ECO:0007669"/>
    <property type="project" value="TreeGrafter"/>
</dbReference>
<protein>
    <submittedName>
        <fullName evidence="3">Uncharacterized protein LOC108735919 isoform X1</fullName>
    </submittedName>
    <submittedName>
        <fullName evidence="4">Uncharacterized protein LOC108735919 isoform X2</fullName>
    </submittedName>
    <submittedName>
        <fullName evidence="5">Uncharacterized protein LOC108735919 isoform X3</fullName>
    </submittedName>
</protein>
<dbReference type="RefSeq" id="XP_025829183.1">
    <property type="nucleotide sequence ID" value="XM_025973398.1"/>
</dbReference>
<evidence type="ECO:0000313" key="2">
    <source>
        <dbReference type="Proteomes" id="UP000192223"/>
    </source>
</evidence>
<dbReference type="Proteomes" id="UP000192223">
    <property type="component" value="Unplaced"/>
</dbReference>
<dbReference type="GeneID" id="108735919"/>
<dbReference type="OrthoDB" id="160374at2759"/>
<evidence type="ECO:0000313" key="5">
    <source>
        <dbReference type="RefSeq" id="XP_025829193.1"/>
    </source>
</evidence>
<evidence type="ECO:0000313" key="3">
    <source>
        <dbReference type="RefSeq" id="XP_025829175.1"/>
    </source>
</evidence>
<dbReference type="KEGG" id="apln:108735919"/>
<reference evidence="3 4" key="1">
    <citation type="submission" date="2025-04" db="UniProtKB">
        <authorList>
            <consortium name="RefSeq"/>
        </authorList>
    </citation>
    <scope>IDENTIFICATION</scope>
    <source>
        <tissue evidence="3 4">Entire body</tissue>
    </source>
</reference>
<dbReference type="PANTHER" id="PTHR15682">
    <property type="entry name" value="UNHEALTHY RIBOSOME BIOGENESIS PROTEIN 2 HOMOLOG"/>
    <property type="match status" value="1"/>
</dbReference>
<dbReference type="PANTHER" id="PTHR15682:SF2">
    <property type="entry name" value="UNHEALTHY RIBOSOME BIOGENESIS PROTEIN 2 HOMOLOG"/>
    <property type="match status" value="1"/>
</dbReference>
<gene>
    <name evidence="3 4 5" type="primary">LOC108735919</name>
</gene>
<proteinExistence type="predicted"/>
<dbReference type="RefSeq" id="XP_025829175.1">
    <property type="nucleotide sequence ID" value="XM_025973390.1"/>
</dbReference>
<dbReference type="GO" id="GO:0042254">
    <property type="term" value="P:ribosome biogenesis"/>
    <property type="evidence" value="ECO:0007669"/>
    <property type="project" value="TreeGrafter"/>
</dbReference>
<evidence type="ECO:0000313" key="4">
    <source>
        <dbReference type="RefSeq" id="XP_025829183.1"/>
    </source>
</evidence>
<evidence type="ECO:0000259" key="1">
    <source>
        <dbReference type="Pfam" id="PF10441"/>
    </source>
</evidence>
<feature type="domain" description="Nucleolar 27S pre-rRNA processing Urb2/Npa2 C-terminal" evidence="1">
    <location>
        <begin position="1163"/>
        <end position="1345"/>
    </location>
</feature>
<dbReference type="RefSeq" id="XP_025829193.1">
    <property type="nucleotide sequence ID" value="XM_025973408.1"/>
</dbReference>